<evidence type="ECO:0000313" key="1">
    <source>
        <dbReference type="EMBL" id="RML31402.1"/>
    </source>
</evidence>
<dbReference type="EMBL" id="RBNL01004459">
    <property type="protein sequence ID" value="RML31402.1"/>
    <property type="molecule type" value="Genomic_DNA"/>
</dbReference>
<comment type="caution">
    <text evidence="1">The sequence shown here is derived from an EMBL/GenBank/DDBJ whole genome shotgun (WGS) entry which is preliminary data.</text>
</comment>
<evidence type="ECO:0000313" key="2">
    <source>
        <dbReference type="Proteomes" id="UP000282378"/>
    </source>
</evidence>
<protein>
    <submittedName>
        <fullName evidence="1">Uncharacterized protein</fullName>
    </submittedName>
</protein>
<proteinExistence type="predicted"/>
<organism evidence="1 2">
    <name type="scientific">Pseudomonas syringae pv. maculicola</name>
    <dbReference type="NCBI Taxonomy" id="59511"/>
    <lineage>
        <taxon>Bacteria</taxon>
        <taxon>Pseudomonadati</taxon>
        <taxon>Pseudomonadota</taxon>
        <taxon>Gammaproteobacteria</taxon>
        <taxon>Pseudomonadales</taxon>
        <taxon>Pseudomonadaceae</taxon>
        <taxon>Pseudomonas</taxon>
    </lineage>
</organism>
<name>A0A3M2UWZ2_PSEYM</name>
<dbReference type="AlphaFoldDB" id="A0A3M2UWZ2"/>
<reference evidence="1 2" key="1">
    <citation type="submission" date="2018-08" db="EMBL/GenBank/DDBJ databases">
        <title>Recombination of ecologically and evolutionarily significant loci maintains genetic cohesion in the Pseudomonas syringae species complex.</title>
        <authorList>
            <person name="Dillon M."/>
            <person name="Thakur S."/>
            <person name="Almeida R.N.D."/>
            <person name="Weir B.S."/>
            <person name="Guttman D.S."/>
        </authorList>
    </citation>
    <scope>NUCLEOTIDE SEQUENCE [LARGE SCALE GENOMIC DNA]</scope>
    <source>
        <strain evidence="1 2">88_10</strain>
    </source>
</reference>
<accession>A0A3M2UWZ2</accession>
<sequence>MRMKPASMTRPNRATHAAGFSSILTMARCCSSSARFKRFRALPKRPKLRITAMP</sequence>
<dbReference type="Proteomes" id="UP000282378">
    <property type="component" value="Unassembled WGS sequence"/>
</dbReference>
<gene>
    <name evidence="1" type="ORF">APX70_200485</name>
</gene>